<proteinExistence type="predicted"/>
<comment type="caution">
    <text evidence="2">The sequence shown here is derived from an EMBL/GenBank/DDBJ whole genome shotgun (WGS) entry which is preliminary data.</text>
</comment>
<gene>
    <name evidence="2" type="ORF">GOB81_15315</name>
</gene>
<feature type="region of interest" description="Disordered" evidence="1">
    <location>
        <begin position="288"/>
        <end position="312"/>
    </location>
</feature>
<feature type="region of interest" description="Disordered" evidence="1">
    <location>
        <begin position="348"/>
        <end position="371"/>
    </location>
</feature>
<protein>
    <recommendedName>
        <fullName evidence="4">MarR family transcriptional regulator</fullName>
    </recommendedName>
</protein>
<organism evidence="2 3">
    <name type="scientific">Acetobacter conturbans</name>
    <dbReference type="NCBI Taxonomy" id="1737472"/>
    <lineage>
        <taxon>Bacteria</taxon>
        <taxon>Pseudomonadati</taxon>
        <taxon>Pseudomonadota</taxon>
        <taxon>Alphaproteobacteria</taxon>
        <taxon>Acetobacterales</taxon>
        <taxon>Acetobacteraceae</taxon>
        <taxon>Acetobacter</taxon>
    </lineage>
</organism>
<dbReference type="RefSeq" id="WP_173571199.1">
    <property type="nucleotide sequence ID" value="NZ_WOSY01000023.1"/>
</dbReference>
<evidence type="ECO:0008006" key="4">
    <source>
        <dbReference type="Google" id="ProtNLM"/>
    </source>
</evidence>
<dbReference type="Proteomes" id="UP000631653">
    <property type="component" value="Unassembled WGS sequence"/>
</dbReference>
<keyword evidence="3" id="KW-1185">Reference proteome</keyword>
<evidence type="ECO:0000313" key="3">
    <source>
        <dbReference type="Proteomes" id="UP000631653"/>
    </source>
</evidence>
<sequence>MQVENVGAVLVGTVSAIVRLDHRLCGHPLLPAFLFRARLAAIRTQATTDGQLVDPFRLVAVLEGLPLRQPDDPEDRMLQHDASWCAYDLYAWLAHPGSRRQRSINAAMRAIEEEDPGQGILLQAAEAYYRWIWKQNRRRAPMRAALVKAWQEAGLFAAPVPLTAPAAFRPDASTDRVEWIACFLHELQVEAMRFDDLLSRMEYAWTFARRAVRGQRSTSRAGLVVDLLMLHPLASATGIAHCTGLSINATLQILERLQGQGIVVEVTNRSARRLFAMRAFEGISDCIRPPQRRSRGKTTRGEGEIVTSSFSTAQSRVRRDELPPLDYTDLDHALAAADRAVASFLTTLEGDQQDVPSPSSGNPPIKRVTFE</sequence>
<name>A0ABX0K5N4_9PROT</name>
<evidence type="ECO:0000313" key="2">
    <source>
        <dbReference type="EMBL" id="NHN89968.1"/>
    </source>
</evidence>
<accession>A0ABX0K5N4</accession>
<evidence type="ECO:0000256" key="1">
    <source>
        <dbReference type="SAM" id="MobiDB-lite"/>
    </source>
</evidence>
<reference evidence="2 3" key="1">
    <citation type="journal article" date="2020" name="Int. J. Syst. Evol. Microbiol.">
        <title>Novel acetic acid bacteria from cider fermentations: Acetobacter conturbans sp. nov. and Acetobacter fallax sp. nov.</title>
        <authorList>
            <person name="Sombolestani A.S."/>
            <person name="Cleenwerck I."/>
            <person name="Cnockaert M."/>
            <person name="Borremans W."/>
            <person name="Wieme A.D."/>
            <person name="De Vuyst L."/>
            <person name="Vandamme P."/>
        </authorList>
    </citation>
    <scope>NUCLEOTIDE SEQUENCE [LARGE SCALE GENOMIC DNA]</scope>
    <source>
        <strain evidence="2 3">LMG 1627</strain>
    </source>
</reference>
<dbReference type="EMBL" id="WOSY01000023">
    <property type="protein sequence ID" value="NHN89968.1"/>
    <property type="molecule type" value="Genomic_DNA"/>
</dbReference>